<dbReference type="PANTHER" id="PTHR42686">
    <property type="entry name" value="GH17980P-RELATED"/>
    <property type="match status" value="1"/>
</dbReference>
<dbReference type="PANTHER" id="PTHR42686:SF1">
    <property type="entry name" value="GH17980P-RELATED"/>
    <property type="match status" value="1"/>
</dbReference>
<keyword evidence="2" id="KW-0560">Oxidoreductase</keyword>
<evidence type="ECO:0000259" key="1">
    <source>
        <dbReference type="Pfam" id="PF00248"/>
    </source>
</evidence>
<accession>A0ABS2L073</accession>
<dbReference type="CDD" id="cd19162">
    <property type="entry name" value="AKR_FDH"/>
    <property type="match status" value="1"/>
</dbReference>
<dbReference type="InterPro" id="IPR036812">
    <property type="entry name" value="NAD(P)_OxRdtase_dom_sf"/>
</dbReference>
<keyword evidence="3" id="KW-1185">Reference proteome</keyword>
<dbReference type="EC" id="1.1.1.122" evidence="2"/>
<dbReference type="InterPro" id="IPR020471">
    <property type="entry name" value="AKR"/>
</dbReference>
<dbReference type="Gene3D" id="3.20.20.100">
    <property type="entry name" value="NADP-dependent oxidoreductase domain"/>
    <property type="match status" value="1"/>
</dbReference>
<evidence type="ECO:0000313" key="2">
    <source>
        <dbReference type="EMBL" id="MBM7470477.1"/>
    </source>
</evidence>
<organism evidence="2 3">
    <name type="scientific">Subtercola frigoramans</name>
    <dbReference type="NCBI Taxonomy" id="120298"/>
    <lineage>
        <taxon>Bacteria</taxon>
        <taxon>Bacillati</taxon>
        <taxon>Actinomycetota</taxon>
        <taxon>Actinomycetes</taxon>
        <taxon>Micrococcales</taxon>
        <taxon>Microbacteriaceae</taxon>
        <taxon>Subtercola</taxon>
    </lineage>
</organism>
<name>A0ABS2L073_9MICO</name>
<sequence>MKHRTVRGLDVSELGLGAAQFGNLYRATSDAEVEGAVSEAWEAGIRYFDTAPHYGLGLSERRLGRELRAHPRHEYVLSTKVGRLLVANPAGAHTRDDEGFDVPASLRRKWDFSADGVRRSLEQSLERLGLDRVDIVYLHDPDDHLDQAIAEALPALARLRDEGVITAIGAGMNDSAALARIVAESDVDVVMCAGRYTLLEQGALDDLLPAAEHRGVGVVIAGVYNSGLLAQRRPPADAKFDYLPAPPELIERANRIADICESHSVTLPEAALAFPLQHSSTASVVVGARTAGQVRGTIERAGASIPVGLWSDLVSAGLLREESVGSA</sequence>
<gene>
    <name evidence="2" type="ORF">JOE66_000111</name>
</gene>
<reference evidence="2 3" key="1">
    <citation type="submission" date="2021-01" db="EMBL/GenBank/DDBJ databases">
        <title>Sequencing the genomes of 1000 actinobacteria strains.</title>
        <authorList>
            <person name="Klenk H.-P."/>
        </authorList>
    </citation>
    <scope>NUCLEOTIDE SEQUENCE [LARGE SCALE GENOMIC DNA]</scope>
    <source>
        <strain evidence="2 3">DSM 13057</strain>
    </source>
</reference>
<proteinExistence type="predicted"/>
<protein>
    <submittedName>
        <fullName evidence="2">D-threo-aldose 1-dehydrogenase</fullName>
        <ecNumber evidence="2">1.1.1.122</ecNumber>
    </submittedName>
</protein>
<dbReference type="InterPro" id="IPR023210">
    <property type="entry name" value="NADP_OxRdtase_dom"/>
</dbReference>
<dbReference type="SUPFAM" id="SSF51430">
    <property type="entry name" value="NAD(P)-linked oxidoreductase"/>
    <property type="match status" value="1"/>
</dbReference>
<dbReference type="Proteomes" id="UP000776164">
    <property type="component" value="Unassembled WGS sequence"/>
</dbReference>
<evidence type="ECO:0000313" key="3">
    <source>
        <dbReference type="Proteomes" id="UP000776164"/>
    </source>
</evidence>
<dbReference type="Pfam" id="PF00248">
    <property type="entry name" value="Aldo_ket_red"/>
    <property type="match status" value="1"/>
</dbReference>
<comment type="caution">
    <text evidence="2">The sequence shown here is derived from an EMBL/GenBank/DDBJ whole genome shotgun (WGS) entry which is preliminary data.</text>
</comment>
<dbReference type="GO" id="GO:0047834">
    <property type="term" value="F:D-threo-aldose 1-dehydrogenase activity"/>
    <property type="evidence" value="ECO:0007669"/>
    <property type="project" value="UniProtKB-EC"/>
</dbReference>
<dbReference type="RefSeq" id="WP_205106226.1">
    <property type="nucleotide sequence ID" value="NZ_BAAAHT010000001.1"/>
</dbReference>
<dbReference type="EMBL" id="JAFBBU010000001">
    <property type="protein sequence ID" value="MBM7470477.1"/>
    <property type="molecule type" value="Genomic_DNA"/>
</dbReference>
<feature type="domain" description="NADP-dependent oxidoreductase" evidence="1">
    <location>
        <begin position="13"/>
        <end position="299"/>
    </location>
</feature>
<dbReference type="InterPro" id="IPR044477">
    <property type="entry name" value="FDH-like"/>
</dbReference>